<reference evidence="2" key="1">
    <citation type="submission" date="2021-02" db="EMBL/GenBank/DDBJ databases">
        <authorList>
            <person name="Nowell W R."/>
        </authorList>
    </citation>
    <scope>NUCLEOTIDE SEQUENCE</scope>
</reference>
<dbReference type="EMBL" id="CAJOBE010009051">
    <property type="protein sequence ID" value="CAF4076032.1"/>
    <property type="molecule type" value="Genomic_DNA"/>
</dbReference>
<dbReference type="Proteomes" id="UP000663874">
    <property type="component" value="Unassembled WGS sequence"/>
</dbReference>
<sequence>ISVSPPRRRLRRNHKQSTENSHDAETLTSLHDHASSIDRTSSNEVIEDVDL</sequence>
<proteinExistence type="predicted"/>
<organism evidence="2 3">
    <name type="scientific">Rotaria sordida</name>
    <dbReference type="NCBI Taxonomy" id="392033"/>
    <lineage>
        <taxon>Eukaryota</taxon>
        <taxon>Metazoa</taxon>
        <taxon>Spiralia</taxon>
        <taxon>Gnathifera</taxon>
        <taxon>Rotifera</taxon>
        <taxon>Eurotatoria</taxon>
        <taxon>Bdelloidea</taxon>
        <taxon>Philodinida</taxon>
        <taxon>Philodinidae</taxon>
        <taxon>Rotaria</taxon>
    </lineage>
</organism>
<feature type="compositionally biased region" description="Basic residues" evidence="1">
    <location>
        <begin position="1"/>
        <end position="15"/>
    </location>
</feature>
<evidence type="ECO:0000313" key="2">
    <source>
        <dbReference type="EMBL" id="CAF4076032.1"/>
    </source>
</evidence>
<feature type="non-terminal residue" evidence="2">
    <location>
        <position position="1"/>
    </location>
</feature>
<accession>A0A819U8C8</accession>
<feature type="region of interest" description="Disordered" evidence="1">
    <location>
        <begin position="1"/>
        <end position="51"/>
    </location>
</feature>
<feature type="compositionally biased region" description="Basic and acidic residues" evidence="1">
    <location>
        <begin position="16"/>
        <end position="36"/>
    </location>
</feature>
<comment type="caution">
    <text evidence="2">The sequence shown here is derived from an EMBL/GenBank/DDBJ whole genome shotgun (WGS) entry which is preliminary data.</text>
</comment>
<dbReference type="AlphaFoldDB" id="A0A819U8C8"/>
<gene>
    <name evidence="2" type="ORF">FNK824_LOCUS30085</name>
</gene>
<evidence type="ECO:0000313" key="3">
    <source>
        <dbReference type="Proteomes" id="UP000663874"/>
    </source>
</evidence>
<name>A0A819U8C8_9BILA</name>
<evidence type="ECO:0000256" key="1">
    <source>
        <dbReference type="SAM" id="MobiDB-lite"/>
    </source>
</evidence>
<protein>
    <submittedName>
        <fullName evidence="2">Uncharacterized protein</fullName>
    </submittedName>
</protein>